<evidence type="ECO:0000256" key="1">
    <source>
        <dbReference type="ARBA" id="ARBA00022490"/>
    </source>
</evidence>
<keyword evidence="3 5" id="KW-0378">Hydrolase</keyword>
<feature type="domain" description="Exonuclease VII large subunit C-terminal" evidence="7">
    <location>
        <begin position="126"/>
        <end position="439"/>
    </location>
</feature>
<keyword evidence="2 5" id="KW-0540">Nuclease</keyword>
<comment type="function">
    <text evidence="5">Bidirectionally degrades single-stranded DNA into large acid-insoluble oligonucleotides, which are then degraded further into small acid-soluble oligonucleotides.</text>
</comment>
<dbReference type="GO" id="GO:0009318">
    <property type="term" value="C:exodeoxyribonuclease VII complex"/>
    <property type="evidence" value="ECO:0007669"/>
    <property type="project" value="UniProtKB-UniRule"/>
</dbReference>
<dbReference type="PANTHER" id="PTHR30008:SF0">
    <property type="entry name" value="EXODEOXYRIBONUCLEASE 7 LARGE SUBUNIT"/>
    <property type="match status" value="1"/>
</dbReference>
<comment type="caution">
    <text evidence="9">The sequence shown here is derived from an EMBL/GenBank/DDBJ whole genome shotgun (WGS) entry which is preliminary data.</text>
</comment>
<keyword evidence="4 5" id="KW-0269">Exonuclease</keyword>
<dbReference type="OrthoDB" id="9802795at2"/>
<comment type="catalytic activity">
    <reaction evidence="5 6">
        <text>Exonucleolytic cleavage in either 5'- to 3'- or 3'- to 5'-direction to yield nucleoside 5'-phosphates.</text>
        <dbReference type="EC" id="3.1.11.6"/>
    </reaction>
</comment>
<dbReference type="GO" id="GO:0005737">
    <property type="term" value="C:cytoplasm"/>
    <property type="evidence" value="ECO:0007669"/>
    <property type="project" value="UniProtKB-SubCell"/>
</dbReference>
<feature type="domain" description="OB-fold nucleic acid binding" evidence="8">
    <location>
        <begin position="10"/>
        <end position="102"/>
    </location>
</feature>
<dbReference type="GO" id="GO:0006308">
    <property type="term" value="P:DNA catabolic process"/>
    <property type="evidence" value="ECO:0007669"/>
    <property type="project" value="UniProtKB-UniRule"/>
</dbReference>
<evidence type="ECO:0000313" key="9">
    <source>
        <dbReference type="EMBL" id="TMP31337.1"/>
    </source>
</evidence>
<dbReference type="RefSeq" id="WP_138551377.1">
    <property type="nucleotide sequence ID" value="NZ_PNCH01000021.1"/>
</dbReference>
<reference evidence="10" key="2">
    <citation type="submission" date="2019-06" db="EMBL/GenBank/DDBJ databases">
        <title>Co-occurence of chitin degradation, pigmentation and bioactivity in marine Pseudoalteromonas.</title>
        <authorList>
            <person name="Sonnenschein E.C."/>
            <person name="Bech P.K."/>
        </authorList>
    </citation>
    <scope>NUCLEOTIDE SEQUENCE [LARGE SCALE GENOMIC DNA]</scope>
    <source>
        <strain evidence="10">S2676</strain>
    </source>
</reference>
<dbReference type="CDD" id="cd04489">
    <property type="entry name" value="ExoVII_LU_OBF"/>
    <property type="match status" value="1"/>
</dbReference>
<dbReference type="AlphaFoldDB" id="A0A5S3WR83"/>
<dbReference type="EC" id="3.1.11.6" evidence="5"/>
<protein>
    <recommendedName>
        <fullName evidence="5">Exodeoxyribonuclease 7 large subunit</fullName>
        <ecNumber evidence="5">3.1.11.6</ecNumber>
    </recommendedName>
    <alternativeName>
        <fullName evidence="5">Exodeoxyribonuclease VII large subunit</fullName>
        <shortName evidence="5">Exonuclease VII large subunit</shortName>
    </alternativeName>
</protein>
<organism evidence="9 10">
    <name type="scientific">Pseudoalteromonas rubra</name>
    <dbReference type="NCBI Taxonomy" id="43658"/>
    <lineage>
        <taxon>Bacteria</taxon>
        <taxon>Pseudomonadati</taxon>
        <taxon>Pseudomonadota</taxon>
        <taxon>Gammaproteobacteria</taxon>
        <taxon>Alteromonadales</taxon>
        <taxon>Pseudoalteromonadaceae</taxon>
        <taxon>Pseudoalteromonas</taxon>
    </lineage>
</organism>
<dbReference type="EMBL" id="PNCI01000008">
    <property type="protein sequence ID" value="TMP31337.1"/>
    <property type="molecule type" value="Genomic_DNA"/>
</dbReference>
<dbReference type="Pfam" id="PF13742">
    <property type="entry name" value="tRNA_anti_2"/>
    <property type="match status" value="1"/>
</dbReference>
<dbReference type="HAMAP" id="MF_00378">
    <property type="entry name" value="Exonuc_7_L"/>
    <property type="match status" value="1"/>
</dbReference>
<comment type="subcellular location">
    <subcellularLocation>
        <location evidence="5 6">Cytoplasm</location>
    </subcellularLocation>
</comment>
<evidence type="ECO:0000256" key="4">
    <source>
        <dbReference type="ARBA" id="ARBA00022839"/>
    </source>
</evidence>
<evidence type="ECO:0000259" key="7">
    <source>
        <dbReference type="Pfam" id="PF02601"/>
    </source>
</evidence>
<evidence type="ECO:0000256" key="5">
    <source>
        <dbReference type="HAMAP-Rule" id="MF_00378"/>
    </source>
</evidence>
<evidence type="ECO:0000256" key="3">
    <source>
        <dbReference type="ARBA" id="ARBA00022801"/>
    </source>
</evidence>
<dbReference type="Proteomes" id="UP000310249">
    <property type="component" value="Unassembled WGS sequence"/>
</dbReference>
<reference evidence="9 10" key="1">
    <citation type="submission" date="2018-01" db="EMBL/GenBank/DDBJ databases">
        <authorList>
            <person name="Paulsen S."/>
            <person name="Gram L.K."/>
        </authorList>
    </citation>
    <scope>NUCLEOTIDE SEQUENCE [LARGE SCALE GENOMIC DNA]</scope>
    <source>
        <strain evidence="9 10">S2676</strain>
    </source>
</reference>
<dbReference type="InterPro" id="IPR020579">
    <property type="entry name" value="Exonuc_VII_lsu_C"/>
</dbReference>
<accession>A0A5S3WR83</accession>
<dbReference type="PANTHER" id="PTHR30008">
    <property type="entry name" value="EXODEOXYRIBONUCLEASE 7 LARGE SUBUNIT"/>
    <property type="match status" value="1"/>
</dbReference>
<gene>
    <name evidence="5" type="primary">xseA</name>
    <name evidence="9" type="ORF">CWB99_03505</name>
</gene>
<evidence type="ECO:0000256" key="2">
    <source>
        <dbReference type="ARBA" id="ARBA00022722"/>
    </source>
</evidence>
<proteinExistence type="inferred from homology"/>
<dbReference type="NCBIfam" id="TIGR00237">
    <property type="entry name" value="xseA"/>
    <property type="match status" value="1"/>
</dbReference>
<comment type="similarity">
    <text evidence="5 6">Belongs to the XseA family.</text>
</comment>
<dbReference type="InterPro" id="IPR003753">
    <property type="entry name" value="Exonuc_VII_L"/>
</dbReference>
<name>A0A5S3WR83_9GAMM</name>
<dbReference type="GO" id="GO:0008855">
    <property type="term" value="F:exodeoxyribonuclease VII activity"/>
    <property type="evidence" value="ECO:0007669"/>
    <property type="project" value="UniProtKB-UniRule"/>
</dbReference>
<dbReference type="GO" id="GO:0003676">
    <property type="term" value="F:nucleic acid binding"/>
    <property type="evidence" value="ECO:0007669"/>
    <property type="project" value="InterPro"/>
</dbReference>
<evidence type="ECO:0000256" key="6">
    <source>
        <dbReference type="RuleBase" id="RU004355"/>
    </source>
</evidence>
<keyword evidence="1 5" id="KW-0963">Cytoplasm</keyword>
<sequence length="454" mass="50695">MSLPQQEKVYSVSRLNREIRNLLEQGFASLQLTGEISNFVAPASGHWYFSLKDDKAQVKAAMWRGNNRYCRYRPQNGEQVLVQARVSVYEPRGDYQLIVEQMAPAGEGLLKQQFDALKLRLAGEGLFSSQHKQPLPARINRVGVVTSPTGAAVRDILSVLKRRAPQLEVVIYPTQVQGQEAHHQIAAQIELANLRSEVDVLIVGRGGGSLEDLWCFNEETVARAIFASQLPVISAVGHEIDTTISDYVADLRAPTPSAAAELVSPDGAEIQAQLGQQKQRLSSAMQRYLTHHAQQLQNSHQRLLLQHPQAQLMQQAQKVDELSSRLHRAMNHQQHRAQSRVTLAQHRLAQFHPEQKLRYAHQHLDSLKEKLTRTMQASQQQHTQQLALLAARLDSVSPLAVLSRGYSITKSGEKVVKSTRDVAAGDILTTELHDGRLQTQVIDVTAAEPNREDN</sequence>
<dbReference type="Pfam" id="PF02601">
    <property type="entry name" value="Exonuc_VII_L"/>
    <property type="match status" value="1"/>
</dbReference>
<evidence type="ECO:0000313" key="10">
    <source>
        <dbReference type="Proteomes" id="UP000310249"/>
    </source>
</evidence>
<evidence type="ECO:0000259" key="8">
    <source>
        <dbReference type="Pfam" id="PF13742"/>
    </source>
</evidence>
<comment type="subunit">
    <text evidence="5">Heterooligomer composed of large and small subunits.</text>
</comment>
<dbReference type="InterPro" id="IPR025824">
    <property type="entry name" value="OB-fold_nuc-bd_dom"/>
</dbReference>